<evidence type="ECO:0000313" key="3">
    <source>
        <dbReference type="Proteomes" id="UP000568106"/>
    </source>
</evidence>
<sequence>MTIAYDIVTAAATAMMAGNEFAIAAFVHPQLGRLSSRTHAEAAAPMAAGLGKAMPFWYGIALLLLIGAAFEHRPISHGSGRLIAYAASLWAATIIFTVTLLVPINRRIAKMNAASPYDGWLDDRVRWDLLYSIRLQC</sequence>
<comment type="caution">
    <text evidence="2">The sequence shown here is derived from an EMBL/GenBank/DDBJ whole genome shotgun (WGS) entry which is preliminary data.</text>
</comment>
<dbReference type="Pfam" id="PF08592">
    <property type="entry name" value="Anthrone_oxy"/>
    <property type="match status" value="1"/>
</dbReference>
<evidence type="ECO:0000313" key="2">
    <source>
        <dbReference type="EMBL" id="MBB5317451.1"/>
    </source>
</evidence>
<gene>
    <name evidence="2" type="ORF">HDF09_002120</name>
</gene>
<dbReference type="Proteomes" id="UP000568106">
    <property type="component" value="Unassembled WGS sequence"/>
</dbReference>
<keyword evidence="1" id="KW-1133">Transmembrane helix</keyword>
<evidence type="ECO:0008006" key="4">
    <source>
        <dbReference type="Google" id="ProtNLM"/>
    </source>
</evidence>
<organism evidence="2 3">
    <name type="scientific">Tunturiibacter empetritectus</name>
    <dbReference type="NCBI Taxonomy" id="3069691"/>
    <lineage>
        <taxon>Bacteria</taxon>
        <taxon>Pseudomonadati</taxon>
        <taxon>Acidobacteriota</taxon>
        <taxon>Terriglobia</taxon>
        <taxon>Terriglobales</taxon>
        <taxon>Acidobacteriaceae</taxon>
        <taxon>Tunturiibacter</taxon>
    </lineage>
</organism>
<feature type="transmembrane region" description="Helical" evidence="1">
    <location>
        <begin position="82"/>
        <end position="102"/>
    </location>
</feature>
<dbReference type="AlphaFoldDB" id="A0A7W8IJ98"/>
<keyword evidence="1" id="KW-0812">Transmembrane</keyword>
<feature type="transmembrane region" description="Helical" evidence="1">
    <location>
        <begin position="53"/>
        <end position="70"/>
    </location>
</feature>
<name>A0A7W8IJ98_9BACT</name>
<keyword evidence="3" id="KW-1185">Reference proteome</keyword>
<dbReference type="EMBL" id="JACHDY010000002">
    <property type="protein sequence ID" value="MBB5317451.1"/>
    <property type="molecule type" value="Genomic_DNA"/>
</dbReference>
<reference evidence="2" key="1">
    <citation type="submission" date="2020-08" db="EMBL/GenBank/DDBJ databases">
        <title>Genomic Encyclopedia of Type Strains, Phase IV (KMG-V): Genome sequencing to study the core and pangenomes of soil and plant-associated prokaryotes.</title>
        <authorList>
            <person name="Whitman W."/>
        </authorList>
    </citation>
    <scope>NUCLEOTIDE SEQUENCE [LARGE SCALE GENOMIC DNA]</scope>
    <source>
        <strain evidence="2">M8UP27</strain>
    </source>
</reference>
<protein>
    <recommendedName>
        <fullName evidence="4">DUF1772 domain-containing protein</fullName>
    </recommendedName>
</protein>
<evidence type="ECO:0000256" key="1">
    <source>
        <dbReference type="SAM" id="Phobius"/>
    </source>
</evidence>
<proteinExistence type="predicted"/>
<dbReference type="InterPro" id="IPR013901">
    <property type="entry name" value="Anthrone_oxy"/>
</dbReference>
<accession>A0A7W8IJ98</accession>
<keyword evidence="1" id="KW-0472">Membrane</keyword>